<keyword evidence="2" id="KW-1185">Reference proteome</keyword>
<name>A0ACB9DMQ3_ARCLA</name>
<gene>
    <name evidence="1" type="ORF">L6452_10090</name>
</gene>
<organism evidence="1 2">
    <name type="scientific">Arctium lappa</name>
    <name type="common">Greater burdock</name>
    <name type="synonym">Lappa major</name>
    <dbReference type="NCBI Taxonomy" id="4217"/>
    <lineage>
        <taxon>Eukaryota</taxon>
        <taxon>Viridiplantae</taxon>
        <taxon>Streptophyta</taxon>
        <taxon>Embryophyta</taxon>
        <taxon>Tracheophyta</taxon>
        <taxon>Spermatophyta</taxon>
        <taxon>Magnoliopsida</taxon>
        <taxon>eudicotyledons</taxon>
        <taxon>Gunneridae</taxon>
        <taxon>Pentapetalae</taxon>
        <taxon>asterids</taxon>
        <taxon>campanulids</taxon>
        <taxon>Asterales</taxon>
        <taxon>Asteraceae</taxon>
        <taxon>Carduoideae</taxon>
        <taxon>Cardueae</taxon>
        <taxon>Arctiinae</taxon>
        <taxon>Arctium</taxon>
    </lineage>
</organism>
<dbReference type="Proteomes" id="UP001055879">
    <property type="component" value="Linkage Group LG03"/>
</dbReference>
<accession>A0ACB9DMQ3</accession>
<reference evidence="1 2" key="2">
    <citation type="journal article" date="2022" name="Mol. Ecol. Resour.">
        <title>The genomes of chicory, endive, great burdock and yacon provide insights into Asteraceae paleo-polyploidization history and plant inulin production.</title>
        <authorList>
            <person name="Fan W."/>
            <person name="Wang S."/>
            <person name="Wang H."/>
            <person name="Wang A."/>
            <person name="Jiang F."/>
            <person name="Liu H."/>
            <person name="Zhao H."/>
            <person name="Xu D."/>
            <person name="Zhang Y."/>
        </authorList>
    </citation>
    <scope>NUCLEOTIDE SEQUENCE [LARGE SCALE GENOMIC DNA]</scope>
    <source>
        <strain evidence="2">cv. Niubang</strain>
    </source>
</reference>
<evidence type="ECO:0000313" key="1">
    <source>
        <dbReference type="EMBL" id="KAI3747582.1"/>
    </source>
</evidence>
<dbReference type="EMBL" id="CM042049">
    <property type="protein sequence ID" value="KAI3747582.1"/>
    <property type="molecule type" value="Genomic_DNA"/>
</dbReference>
<comment type="caution">
    <text evidence="1">The sequence shown here is derived from an EMBL/GenBank/DDBJ whole genome shotgun (WGS) entry which is preliminary data.</text>
</comment>
<sequence>MGVEETWIEGINEEEIQIRKSARVNGNNFRADGEFAEGMDDVCSDEVGKRTGGVEGAEQSRCMGMNESCQMLNDRIRNSNNLGENDVHASRSSGLNQDPVPNKNGYLHGDNKDLDRHPGPQGKNRLARDGSSEENGIL</sequence>
<reference evidence="2" key="1">
    <citation type="journal article" date="2022" name="Mol. Ecol. Resour.">
        <title>The genomes of chicory, endive, great burdock and yacon provide insights into Asteraceae palaeo-polyploidization history and plant inulin production.</title>
        <authorList>
            <person name="Fan W."/>
            <person name="Wang S."/>
            <person name="Wang H."/>
            <person name="Wang A."/>
            <person name="Jiang F."/>
            <person name="Liu H."/>
            <person name="Zhao H."/>
            <person name="Xu D."/>
            <person name="Zhang Y."/>
        </authorList>
    </citation>
    <scope>NUCLEOTIDE SEQUENCE [LARGE SCALE GENOMIC DNA]</scope>
    <source>
        <strain evidence="2">cv. Niubang</strain>
    </source>
</reference>
<evidence type="ECO:0000313" key="2">
    <source>
        <dbReference type="Proteomes" id="UP001055879"/>
    </source>
</evidence>
<proteinExistence type="predicted"/>
<protein>
    <submittedName>
        <fullName evidence="1">Uncharacterized protein</fullName>
    </submittedName>
</protein>